<feature type="chain" id="PRO_5002739469" evidence="1">
    <location>
        <begin position="27"/>
        <end position="169"/>
    </location>
</feature>
<dbReference type="EMBL" id="CP000733">
    <property type="protein sequence ID" value="ABS78248.2"/>
    <property type="molecule type" value="Genomic_DNA"/>
</dbReference>
<sequence>MNFMRVYYLKILFFCLISAWISPSIAAKTGEQHFPSGCRMVGYEFKNNLLLLKPDSETEEVSTLYLIHNISPDAISFAVEKLPTQSFSPSYKNTINPNHWAAFALNQPFLQLKCHANGISVNCENVINLCQYNRAKFAEHNQGTYWILKNGTRYQAIRGAIDNGILLRW</sequence>
<keyword evidence="1" id="KW-0732">Signal</keyword>
<protein>
    <submittedName>
        <fullName evidence="2">Enhanced entry protein</fullName>
    </submittedName>
</protein>
<feature type="signal peptide" evidence="1">
    <location>
        <begin position="1"/>
        <end position="26"/>
    </location>
</feature>
<dbReference type="Proteomes" id="UP000008555">
    <property type="component" value="Chromosome"/>
</dbReference>
<accession>A9KE05</accession>
<dbReference type="AlphaFoldDB" id="A9KE05"/>
<dbReference type="HOGENOM" id="CLU_1633347_0_0_6"/>
<dbReference type="KEGG" id="cbd:CBUD_1159"/>
<evidence type="ECO:0000313" key="3">
    <source>
        <dbReference type="Proteomes" id="UP000008555"/>
    </source>
</evidence>
<dbReference type="RefSeq" id="WP_011996940.1">
    <property type="nucleotide sequence ID" value="NC_009727.1"/>
</dbReference>
<name>A9KE05_COXBN</name>
<proteinExistence type="predicted"/>
<evidence type="ECO:0000256" key="1">
    <source>
        <dbReference type="SAM" id="SignalP"/>
    </source>
</evidence>
<gene>
    <name evidence="2" type="primary">enhB.1</name>
    <name evidence="2" type="ordered locus">CBUD_1159</name>
</gene>
<organism evidence="2 3">
    <name type="scientific">Coxiella burnetii (strain Dugway 5J108-111)</name>
    <dbReference type="NCBI Taxonomy" id="434922"/>
    <lineage>
        <taxon>Bacteria</taxon>
        <taxon>Pseudomonadati</taxon>
        <taxon>Pseudomonadota</taxon>
        <taxon>Gammaproteobacteria</taxon>
        <taxon>Legionellales</taxon>
        <taxon>Coxiellaceae</taxon>
        <taxon>Coxiella</taxon>
    </lineage>
</organism>
<evidence type="ECO:0000313" key="2">
    <source>
        <dbReference type="EMBL" id="ABS78248.2"/>
    </source>
</evidence>
<reference evidence="2 3" key="1">
    <citation type="journal article" date="2009" name="Infect. Immun.">
        <title>Comparative genomics reveal extensive transposon-mediated genomic plasticity and diversity among potential effector proteins within the genus Coxiella.</title>
        <authorList>
            <person name="Beare P.A."/>
            <person name="Unsworth N."/>
            <person name="Andoh M."/>
            <person name="Voth D.E."/>
            <person name="Omsland A."/>
            <person name="Gilk S.D."/>
            <person name="Williams K.P."/>
            <person name="Sobral B.W."/>
            <person name="Kupko J.J.III."/>
            <person name="Porcella S.F."/>
            <person name="Samuel J.E."/>
            <person name="Heinzen R.A."/>
        </authorList>
    </citation>
    <scope>NUCLEOTIDE SEQUENCE [LARGE SCALE GENOMIC DNA]</scope>
    <source>
        <strain evidence="2 3">Dugway 5J108-111</strain>
    </source>
</reference>